<keyword evidence="5 11" id="KW-0547">Nucleotide-binding</keyword>
<dbReference type="PROSITE" id="PS51422">
    <property type="entry name" value="SAR1"/>
    <property type="match status" value="1"/>
</dbReference>
<sequence>MFLFDWINAFLNWLGFLKNEGSLIIVGLGNAGKTTFLSIISHDILKAHMPTLRPHQDSFTLKNIHFNAWDLGGQQNLRKLWRDYVTTDSNDIVIFVVDSNDRDLLGEAKSELHDVLQYSGSRPVLIIGSKQDIKSCMTRDELIQGLDIGDYVTGLTTAPKIVDVLVCSNVTRRGLPQIMNWITKCFEIAYIK</sequence>
<dbReference type="GO" id="GO:0046872">
    <property type="term" value="F:metal ion binding"/>
    <property type="evidence" value="ECO:0007669"/>
    <property type="project" value="UniProtKB-KW"/>
</dbReference>
<keyword evidence="7" id="KW-0931">ER-Golgi transport</keyword>
<proteinExistence type="inferred from homology"/>
<dbReference type="AlphaFoldDB" id="F4Q7D0"/>
<dbReference type="GO" id="GO:0006886">
    <property type="term" value="P:intracellular protein transport"/>
    <property type="evidence" value="ECO:0007669"/>
    <property type="project" value="InterPro"/>
</dbReference>
<feature type="binding site" evidence="11">
    <location>
        <position position="35"/>
    </location>
    <ligand>
        <name>GTP</name>
        <dbReference type="ChEBI" id="CHEBI:37565"/>
    </ligand>
</feature>
<feature type="binding site" evidence="12">
    <location>
        <begin position="27"/>
        <end position="34"/>
    </location>
    <ligand>
        <name>GTP</name>
        <dbReference type="ChEBI" id="CHEBI:37565"/>
    </ligand>
</feature>
<dbReference type="GO" id="GO:0003924">
    <property type="term" value="F:GTPase activity"/>
    <property type="evidence" value="ECO:0007669"/>
    <property type="project" value="InterPro"/>
</dbReference>
<dbReference type="PRINTS" id="PR00328">
    <property type="entry name" value="SAR1GTPBP"/>
</dbReference>
<feature type="binding site" evidence="13">
    <location>
        <position position="34"/>
    </location>
    <ligand>
        <name>Mg(2+)</name>
        <dbReference type="ChEBI" id="CHEBI:18420"/>
    </ligand>
</feature>
<evidence type="ECO:0000256" key="6">
    <source>
        <dbReference type="ARBA" id="ARBA00022824"/>
    </source>
</evidence>
<keyword evidence="15" id="KW-1185">Reference proteome</keyword>
<name>F4Q7D0_CACFS</name>
<evidence type="ECO:0000256" key="9">
    <source>
        <dbReference type="ARBA" id="ARBA00023034"/>
    </source>
</evidence>
<dbReference type="PROSITE" id="PS51417">
    <property type="entry name" value="ARF"/>
    <property type="match status" value="1"/>
</dbReference>
<evidence type="ECO:0000256" key="11">
    <source>
        <dbReference type="PIRSR" id="PIRSR606687-2"/>
    </source>
</evidence>
<comment type="subcellular location">
    <subcellularLocation>
        <location evidence="1">Endoplasmic reticulum</location>
    </subcellularLocation>
    <subcellularLocation>
        <location evidence="2">Golgi apparatus</location>
    </subcellularLocation>
</comment>
<keyword evidence="4" id="KW-0813">Transport</keyword>
<evidence type="ECO:0000256" key="2">
    <source>
        <dbReference type="ARBA" id="ARBA00004555"/>
    </source>
</evidence>
<keyword evidence="13" id="KW-0479">Metal-binding</keyword>
<feature type="binding site" evidence="13">
    <location>
        <position position="51"/>
    </location>
    <ligand>
        <name>Mg(2+)</name>
        <dbReference type="ChEBI" id="CHEBI:18420"/>
    </ligand>
</feature>
<dbReference type="Gene3D" id="3.40.50.300">
    <property type="entry name" value="P-loop containing nucleotide triphosphate hydrolases"/>
    <property type="match status" value="1"/>
</dbReference>
<evidence type="ECO:0000256" key="3">
    <source>
        <dbReference type="ARBA" id="ARBA00007507"/>
    </source>
</evidence>
<dbReference type="Pfam" id="PF00025">
    <property type="entry name" value="Arf"/>
    <property type="match status" value="1"/>
</dbReference>
<evidence type="ECO:0000256" key="4">
    <source>
        <dbReference type="ARBA" id="ARBA00022448"/>
    </source>
</evidence>
<feature type="binding site" evidence="11">
    <location>
        <position position="132"/>
    </location>
    <ligand>
        <name>GTP</name>
        <dbReference type="ChEBI" id="CHEBI:37565"/>
    </ligand>
</feature>
<dbReference type="SMART" id="SM00178">
    <property type="entry name" value="SAR"/>
    <property type="match status" value="1"/>
</dbReference>
<evidence type="ECO:0000256" key="8">
    <source>
        <dbReference type="ARBA" id="ARBA00022927"/>
    </source>
</evidence>
<dbReference type="GO" id="GO:0005525">
    <property type="term" value="F:GTP binding"/>
    <property type="evidence" value="ECO:0007669"/>
    <property type="project" value="UniProtKB-KW"/>
</dbReference>
<dbReference type="SMART" id="SM00177">
    <property type="entry name" value="ARF"/>
    <property type="match status" value="1"/>
</dbReference>
<feature type="binding site" evidence="12">
    <location>
        <position position="73"/>
    </location>
    <ligand>
        <name>GTP</name>
        <dbReference type="ChEBI" id="CHEBI:37565"/>
    </ligand>
</feature>
<dbReference type="EMBL" id="GL883024">
    <property type="protein sequence ID" value="EGG16312.1"/>
    <property type="molecule type" value="Genomic_DNA"/>
</dbReference>
<evidence type="ECO:0000313" key="14">
    <source>
        <dbReference type="EMBL" id="EGG16312.1"/>
    </source>
</evidence>
<gene>
    <name evidence="14" type="primary">sarB</name>
    <name evidence="14" type="ORF">DFA_09342</name>
</gene>
<dbReference type="GO" id="GO:0005794">
    <property type="term" value="C:Golgi apparatus"/>
    <property type="evidence" value="ECO:0007669"/>
    <property type="project" value="UniProtKB-SubCell"/>
</dbReference>
<reference evidence="15" key="1">
    <citation type="journal article" date="2011" name="Genome Res.">
        <title>Phylogeny-wide analysis of social amoeba genomes highlights ancient origins for complex intercellular communication.</title>
        <authorList>
            <person name="Heidel A.J."/>
            <person name="Lawal H.M."/>
            <person name="Felder M."/>
            <person name="Schilde C."/>
            <person name="Helps N.R."/>
            <person name="Tunggal B."/>
            <person name="Rivero F."/>
            <person name="John U."/>
            <person name="Schleicher M."/>
            <person name="Eichinger L."/>
            <person name="Platzer M."/>
            <person name="Noegel A.A."/>
            <person name="Schaap P."/>
            <person name="Gloeckner G."/>
        </authorList>
    </citation>
    <scope>NUCLEOTIDE SEQUENCE [LARGE SCALE GENOMIC DNA]</scope>
    <source>
        <strain evidence="15">SH3</strain>
    </source>
</reference>
<evidence type="ECO:0000256" key="5">
    <source>
        <dbReference type="ARBA" id="ARBA00022741"/>
    </source>
</evidence>
<dbReference type="RefSeq" id="XP_004354696.1">
    <property type="nucleotide sequence ID" value="XM_004354644.1"/>
</dbReference>
<protein>
    <submittedName>
        <fullName evidence="14">ARF/SAR superfamily protein</fullName>
    </submittedName>
</protein>
<evidence type="ECO:0000256" key="7">
    <source>
        <dbReference type="ARBA" id="ARBA00022892"/>
    </source>
</evidence>
<feature type="binding site" evidence="11">
    <location>
        <position position="34"/>
    </location>
    <ligand>
        <name>GTP</name>
        <dbReference type="ChEBI" id="CHEBI:37565"/>
    </ligand>
</feature>
<feature type="binding site" evidence="11">
    <location>
        <position position="32"/>
    </location>
    <ligand>
        <name>GTP</name>
        <dbReference type="ChEBI" id="CHEBI:37565"/>
    </ligand>
</feature>
<keyword evidence="8" id="KW-0653">Protein transport</keyword>
<evidence type="ECO:0000256" key="12">
    <source>
        <dbReference type="PIRSR" id="PIRSR606689-1"/>
    </source>
</evidence>
<evidence type="ECO:0000256" key="1">
    <source>
        <dbReference type="ARBA" id="ARBA00004240"/>
    </source>
</evidence>
<keyword evidence="10 12" id="KW-0342">GTP-binding</keyword>
<feature type="binding site" evidence="11">
    <location>
        <position position="130"/>
    </location>
    <ligand>
        <name>GTP</name>
        <dbReference type="ChEBI" id="CHEBI:37565"/>
    </ligand>
</feature>
<feature type="binding site" evidence="11">
    <location>
        <position position="170"/>
    </location>
    <ligand>
        <name>GTP</name>
        <dbReference type="ChEBI" id="CHEBI:37565"/>
    </ligand>
</feature>
<evidence type="ECO:0000313" key="15">
    <source>
        <dbReference type="Proteomes" id="UP000007797"/>
    </source>
</evidence>
<dbReference type="OrthoDB" id="15478at2759"/>
<evidence type="ECO:0000256" key="13">
    <source>
        <dbReference type="PIRSR" id="PIRSR606689-2"/>
    </source>
</evidence>
<dbReference type="OMA" id="NINFTAY"/>
<dbReference type="GO" id="GO:0005783">
    <property type="term" value="C:endoplasmic reticulum"/>
    <property type="evidence" value="ECO:0007669"/>
    <property type="project" value="UniProtKB-SubCell"/>
</dbReference>
<dbReference type="GO" id="GO:0016192">
    <property type="term" value="P:vesicle-mediated transport"/>
    <property type="evidence" value="ECO:0007669"/>
    <property type="project" value="UniProtKB-KW"/>
</dbReference>
<dbReference type="InterPro" id="IPR027417">
    <property type="entry name" value="P-loop_NTPase"/>
</dbReference>
<dbReference type="InterPro" id="IPR006689">
    <property type="entry name" value="Small_GTPase_ARF/SAR"/>
</dbReference>
<organism evidence="14 15">
    <name type="scientific">Cavenderia fasciculata</name>
    <name type="common">Slime mold</name>
    <name type="synonym">Dictyostelium fasciculatum</name>
    <dbReference type="NCBI Taxonomy" id="261658"/>
    <lineage>
        <taxon>Eukaryota</taxon>
        <taxon>Amoebozoa</taxon>
        <taxon>Evosea</taxon>
        <taxon>Eumycetozoa</taxon>
        <taxon>Dictyostelia</taxon>
        <taxon>Acytosteliales</taxon>
        <taxon>Cavenderiaceae</taxon>
        <taxon>Cavenderia</taxon>
    </lineage>
</organism>
<dbReference type="GeneID" id="14868170"/>
<dbReference type="STRING" id="1054147.F4Q7D0"/>
<keyword evidence="13" id="KW-0460">Magnesium</keyword>
<accession>F4Q7D0</accession>
<dbReference type="KEGG" id="dfa:DFA_09342"/>
<dbReference type="PANTHER" id="PTHR45684">
    <property type="entry name" value="RE74312P"/>
    <property type="match status" value="1"/>
</dbReference>
<comment type="similarity">
    <text evidence="3">Belongs to the small GTPase superfamily. SAR1 family.</text>
</comment>
<keyword evidence="6" id="KW-0256">Endoplasmic reticulum</keyword>
<dbReference type="SUPFAM" id="SSF52540">
    <property type="entry name" value="P-loop containing nucleoside triphosphate hydrolases"/>
    <property type="match status" value="1"/>
</dbReference>
<feature type="binding site" evidence="11">
    <location>
        <position position="33"/>
    </location>
    <ligand>
        <name>GTP</name>
        <dbReference type="ChEBI" id="CHEBI:37565"/>
    </ligand>
</feature>
<keyword evidence="9" id="KW-0333">Golgi apparatus</keyword>
<dbReference type="InterPro" id="IPR006687">
    <property type="entry name" value="Small_GTPase_SAR1"/>
</dbReference>
<dbReference type="Proteomes" id="UP000007797">
    <property type="component" value="Unassembled WGS sequence"/>
</dbReference>
<feature type="binding site" evidence="11">
    <location>
        <position position="30"/>
    </location>
    <ligand>
        <name>GTP</name>
        <dbReference type="ChEBI" id="CHEBI:37565"/>
    </ligand>
</feature>
<evidence type="ECO:0000256" key="10">
    <source>
        <dbReference type="ARBA" id="ARBA00023134"/>
    </source>
</evidence>